<dbReference type="RefSeq" id="WP_219474223.1">
    <property type="nucleotide sequence ID" value="NZ_BSCX01000011.1"/>
</dbReference>
<gene>
    <name evidence="2" type="ORF">HGD80_02325</name>
</gene>
<name>A0ABX8TMH7_9MOLU</name>
<evidence type="ECO:0000256" key="1">
    <source>
        <dbReference type="SAM" id="Coils"/>
    </source>
</evidence>
<evidence type="ECO:0000313" key="2">
    <source>
        <dbReference type="EMBL" id="QYC30686.1"/>
    </source>
</evidence>
<protein>
    <submittedName>
        <fullName evidence="2">Uncharacterized protein</fullName>
    </submittedName>
</protein>
<proteinExistence type="predicted"/>
<evidence type="ECO:0000313" key="3">
    <source>
        <dbReference type="Proteomes" id="UP000825369"/>
    </source>
</evidence>
<sequence>MKQYTILPVPFAVEITPTAKLDRNNQQTPIGNPRTIESQPIEINGATFYYIRPCFASDRIYFIDKNRSDWNNYIKKLISENRWQFKFNQNVSTTSPPNKLNNYQSVLQQITNNLNEITQKLSNKQQELNKYQQEINDVEKN</sequence>
<dbReference type="EMBL" id="CP066882">
    <property type="protein sequence ID" value="QYC30686.1"/>
    <property type="molecule type" value="Genomic_DNA"/>
</dbReference>
<reference evidence="2 3" key="1">
    <citation type="journal article" date="2021" name="Mol. Plant">
        <title>Genomic insights into the fast growth of paulownias and the formation of Paulownia witches' broom.</title>
        <authorList>
            <person name="Cao Y."/>
            <person name="Sun G."/>
            <person name="Zhai X."/>
            <person name="Xu P."/>
            <person name="Ma L."/>
            <person name="Deng M."/>
            <person name="Zhao Z."/>
            <person name="Yang H."/>
            <person name="Dong Y."/>
            <person name="Shang Z."/>
            <person name="Lv Y."/>
            <person name="Yan L."/>
            <person name="Liu H."/>
            <person name="Cao X."/>
            <person name="Li B."/>
            <person name="Wang Z."/>
            <person name="Zhao X."/>
            <person name="Yu H."/>
            <person name="Wang F."/>
            <person name="Ma W."/>
            <person name="Huang J."/>
            <person name="Fan G."/>
        </authorList>
    </citation>
    <scope>NUCLEOTIDE SEQUENCE [LARGE SCALE GENOMIC DNA]</scope>
    <source>
        <strain evidence="2 3">Zhengzhou</strain>
    </source>
</reference>
<keyword evidence="3" id="KW-1185">Reference proteome</keyword>
<feature type="coiled-coil region" evidence="1">
    <location>
        <begin position="100"/>
        <end position="141"/>
    </location>
</feature>
<accession>A0ABX8TMH7</accession>
<dbReference type="Proteomes" id="UP000825369">
    <property type="component" value="Chromosome"/>
</dbReference>
<keyword evidence="1" id="KW-0175">Coiled coil</keyword>
<organism evidence="2 3">
    <name type="scientific">Paulownia witches'-broom phytoplasma</name>
    <dbReference type="NCBI Taxonomy" id="39647"/>
    <lineage>
        <taxon>Bacteria</taxon>
        <taxon>Bacillati</taxon>
        <taxon>Mycoplasmatota</taxon>
        <taxon>Mollicutes</taxon>
        <taxon>Acholeplasmatales</taxon>
        <taxon>Acholeplasmataceae</taxon>
        <taxon>Candidatus Phytoplasma</taxon>
        <taxon>16SrI (Aster yellows group)</taxon>
    </lineage>
</organism>